<accession>A0A428ZCL7</accession>
<feature type="transmembrane region" description="Helical" evidence="1">
    <location>
        <begin position="61"/>
        <end position="80"/>
    </location>
</feature>
<evidence type="ECO:0008006" key="4">
    <source>
        <dbReference type="Google" id="ProtNLM"/>
    </source>
</evidence>
<dbReference type="Proteomes" id="UP000287547">
    <property type="component" value="Unassembled WGS sequence"/>
</dbReference>
<reference evidence="2 3" key="1">
    <citation type="submission" date="2018-05" db="EMBL/GenBank/DDBJ databases">
        <title>Evolution of GPA BGCs.</title>
        <authorList>
            <person name="Waglechner N."/>
            <person name="Wright G.D."/>
        </authorList>
    </citation>
    <scope>NUCLEOTIDE SEQUENCE [LARGE SCALE GENOMIC DNA]</scope>
    <source>
        <strain evidence="2 3">A82846</strain>
    </source>
</reference>
<evidence type="ECO:0000313" key="2">
    <source>
        <dbReference type="EMBL" id="RSM85720.1"/>
    </source>
</evidence>
<protein>
    <recommendedName>
        <fullName evidence="4">PH domain-containing protein</fullName>
    </recommendedName>
</protein>
<dbReference type="AlphaFoldDB" id="A0A428ZCL7"/>
<dbReference type="EMBL" id="QHKI01000011">
    <property type="protein sequence ID" value="RSM85720.1"/>
    <property type="molecule type" value="Genomic_DNA"/>
</dbReference>
<keyword evidence="1" id="KW-1133">Transmembrane helix</keyword>
<feature type="transmembrane region" description="Helical" evidence="1">
    <location>
        <begin position="33"/>
        <end position="55"/>
    </location>
</feature>
<organism evidence="2 3">
    <name type="scientific">Kibdelosporangium aridum</name>
    <dbReference type="NCBI Taxonomy" id="2030"/>
    <lineage>
        <taxon>Bacteria</taxon>
        <taxon>Bacillati</taxon>
        <taxon>Actinomycetota</taxon>
        <taxon>Actinomycetes</taxon>
        <taxon>Pseudonocardiales</taxon>
        <taxon>Pseudonocardiaceae</taxon>
        <taxon>Kibdelosporangium</taxon>
    </lineage>
</organism>
<keyword evidence="1" id="KW-0472">Membrane</keyword>
<proteinExistence type="predicted"/>
<evidence type="ECO:0000313" key="3">
    <source>
        <dbReference type="Proteomes" id="UP000287547"/>
    </source>
</evidence>
<evidence type="ECO:0000256" key="1">
    <source>
        <dbReference type="SAM" id="Phobius"/>
    </source>
</evidence>
<comment type="caution">
    <text evidence="2">The sequence shown here is derived from an EMBL/GenBank/DDBJ whole genome shotgun (WGS) entry which is preliminary data.</text>
</comment>
<gene>
    <name evidence="2" type="ORF">DMH04_16070</name>
</gene>
<sequence>MTGIFRFSAGAQCETIRLVIVGHRARYPMKVRYSPVVAGVFLTLGIVSLILGVWLLGLGQFAPGLIIGAMLTLIGVLYLVRPYFEVHTTSITVPALLGPKQRNITFETLEIDGGRLVAVSRDGARKKVPVYRWTSHPADWKALVAAKS</sequence>
<name>A0A428ZCL7_KIBAR</name>
<keyword evidence="1" id="KW-0812">Transmembrane</keyword>